<dbReference type="Proteomes" id="UP000680706">
    <property type="component" value="Chromosome"/>
</dbReference>
<feature type="region of interest" description="Disordered" evidence="1">
    <location>
        <begin position="33"/>
        <end position="65"/>
    </location>
</feature>
<evidence type="ECO:0000313" key="3">
    <source>
        <dbReference type="EMBL" id="QUS54668.1"/>
    </source>
</evidence>
<dbReference type="RefSeq" id="WP_075701755.1">
    <property type="nucleotide sequence ID" value="NZ_CP074126.1"/>
</dbReference>
<keyword evidence="2" id="KW-0812">Transmembrane</keyword>
<reference evidence="3 4" key="1">
    <citation type="journal article" date="2021" name="Angew. Chem. Int. Ed. Engl.">
        <title>A novel family of nonribosomal peptides modulate collective behavior in Pseudovibrio bacteria isolated from marine sponges.</title>
        <authorList>
            <person name="Ioca L.P."/>
            <person name="Dai Y."/>
            <person name="Kunakom S."/>
            <person name="Diaz-Espinosa J."/>
            <person name="Krunic A."/>
            <person name="Crnkovic C.M."/>
            <person name="Orjala J."/>
            <person name="Sanchez L.M."/>
            <person name="Ferreira A.G."/>
            <person name="Berlinck R.G.S."/>
            <person name="Eustaquio A.S."/>
        </authorList>
    </citation>
    <scope>NUCLEOTIDE SEQUENCE [LARGE SCALE GENOMIC DNA]</scope>
    <source>
        <strain evidence="3 4">Ab134</strain>
    </source>
</reference>
<feature type="transmembrane region" description="Helical" evidence="2">
    <location>
        <begin position="6"/>
        <end position="26"/>
    </location>
</feature>
<keyword evidence="2" id="KW-1133">Transmembrane helix</keyword>
<gene>
    <name evidence="3" type="ORF">KGB56_14900</name>
</gene>
<keyword evidence="4" id="KW-1185">Reference proteome</keyword>
<name>A0ABX8AIB7_9HYPH</name>
<accession>A0ABX8AIB7</accession>
<evidence type="ECO:0000256" key="1">
    <source>
        <dbReference type="SAM" id="MobiDB-lite"/>
    </source>
</evidence>
<proteinExistence type="predicted"/>
<evidence type="ECO:0000313" key="4">
    <source>
        <dbReference type="Proteomes" id="UP000680706"/>
    </source>
</evidence>
<sequence>MTANQIVLTIIPVVIFVLAFAIFLKVRNAKKTVQPKVHGPHTPGAGNDPKEMIRSKAHTGFDGGC</sequence>
<keyword evidence="2" id="KW-0472">Membrane</keyword>
<organism evidence="3 4">
    <name type="scientific">Pseudovibrio brasiliensis</name>
    <dbReference type="NCBI Taxonomy" id="1898042"/>
    <lineage>
        <taxon>Bacteria</taxon>
        <taxon>Pseudomonadati</taxon>
        <taxon>Pseudomonadota</taxon>
        <taxon>Alphaproteobacteria</taxon>
        <taxon>Hyphomicrobiales</taxon>
        <taxon>Stappiaceae</taxon>
        <taxon>Pseudovibrio</taxon>
    </lineage>
</organism>
<protein>
    <submittedName>
        <fullName evidence="3">Uncharacterized protein</fullName>
    </submittedName>
</protein>
<dbReference type="EMBL" id="CP074126">
    <property type="protein sequence ID" value="QUS54668.1"/>
    <property type="molecule type" value="Genomic_DNA"/>
</dbReference>
<evidence type="ECO:0000256" key="2">
    <source>
        <dbReference type="SAM" id="Phobius"/>
    </source>
</evidence>